<dbReference type="KEGG" id="hfv:R50_2369"/>
<dbReference type="EMBL" id="LR778114">
    <property type="protein sequence ID" value="CAB1129866.1"/>
    <property type="molecule type" value="Genomic_DNA"/>
</dbReference>
<evidence type="ECO:0008006" key="3">
    <source>
        <dbReference type="Google" id="ProtNLM"/>
    </source>
</evidence>
<proteinExistence type="predicted"/>
<protein>
    <recommendedName>
        <fullName evidence="3">DksA C4-type domain-containing protein</fullName>
    </recommendedName>
</protein>
<sequence>MSMALHRLATLPALATCIECGEPLTRNDVLETGQAKRCIPCHREHSRKRERYLVKVAVAEP</sequence>
<accession>A0A6F8ZJA5</accession>
<dbReference type="AlphaFoldDB" id="A0A6F8ZJA5"/>
<name>A0A6F8ZJA5_9FIRM</name>
<evidence type="ECO:0000313" key="1">
    <source>
        <dbReference type="EMBL" id="CAB1129866.1"/>
    </source>
</evidence>
<gene>
    <name evidence="1" type="ORF">R50_2369</name>
</gene>
<evidence type="ECO:0000313" key="2">
    <source>
        <dbReference type="Proteomes" id="UP000503399"/>
    </source>
</evidence>
<organism evidence="1 2">
    <name type="scientific">Candidatus Hydrogenisulfobacillus filiaventi</name>
    <dbReference type="NCBI Taxonomy" id="2707344"/>
    <lineage>
        <taxon>Bacteria</taxon>
        <taxon>Bacillati</taxon>
        <taxon>Bacillota</taxon>
        <taxon>Clostridia</taxon>
        <taxon>Eubacteriales</taxon>
        <taxon>Clostridiales Family XVII. Incertae Sedis</taxon>
        <taxon>Candidatus Hydrogenisulfobacillus</taxon>
    </lineage>
</organism>
<reference evidence="1 2" key="1">
    <citation type="submission" date="2020-02" db="EMBL/GenBank/DDBJ databases">
        <authorList>
            <person name="Hogendoorn C."/>
        </authorList>
    </citation>
    <scope>NUCLEOTIDE SEQUENCE [LARGE SCALE GENOMIC DNA]</scope>
    <source>
        <strain evidence="1">R501</strain>
    </source>
</reference>
<keyword evidence="2" id="KW-1185">Reference proteome</keyword>
<dbReference type="Proteomes" id="UP000503399">
    <property type="component" value="Chromosome"/>
</dbReference>